<keyword evidence="1" id="KW-1133">Transmembrane helix</keyword>
<protein>
    <submittedName>
        <fullName evidence="2">Uncharacterized protein</fullName>
    </submittedName>
</protein>
<comment type="caution">
    <text evidence="2">The sequence shown here is derived from an EMBL/GenBank/DDBJ whole genome shotgun (WGS) entry which is preliminary data.</text>
</comment>
<evidence type="ECO:0000313" key="3">
    <source>
        <dbReference type="Proteomes" id="UP000306855"/>
    </source>
</evidence>
<keyword evidence="1" id="KW-0472">Membrane</keyword>
<name>A0A4V3RPU0_9LACO</name>
<sequence length="150" mass="17276">MNKKKIAIISLSSIVALLILVAVGYKTYDWYIWRAPSYNSTKKEVLLSSKVDKLSDQQEEAFWGYARGAIESDLNISTDNLEDDTLYVEKTDKKHVYHIEYVCKGEILGTTFKYRTKVDITPKSSLKESKFKYNNFQSDLTSLSSNDDDY</sequence>
<evidence type="ECO:0000256" key="1">
    <source>
        <dbReference type="SAM" id="Phobius"/>
    </source>
</evidence>
<dbReference type="Proteomes" id="UP000306855">
    <property type="component" value="Unassembled WGS sequence"/>
</dbReference>
<accession>A0A4V3RPU0</accession>
<gene>
    <name evidence="2" type="ORF">E5340_01440</name>
</gene>
<dbReference type="EMBL" id="SRYK01000004">
    <property type="protein sequence ID" value="TGY56890.1"/>
    <property type="molecule type" value="Genomic_DNA"/>
</dbReference>
<reference evidence="2 3" key="1">
    <citation type="submission" date="2019-04" db="EMBL/GenBank/DDBJ databases">
        <title>Microbes associate with the intestines of laboratory mice.</title>
        <authorList>
            <person name="Navarre W."/>
            <person name="Wong E."/>
            <person name="Huang K."/>
            <person name="Tropini C."/>
            <person name="Ng K."/>
            <person name="Yu B."/>
        </authorList>
    </citation>
    <scope>NUCLEOTIDE SEQUENCE [LARGE SCALE GENOMIC DNA]</scope>
    <source>
        <strain evidence="2 3">NM26_J9</strain>
    </source>
</reference>
<keyword evidence="1" id="KW-0812">Transmembrane</keyword>
<dbReference type="RefSeq" id="WP_135941825.1">
    <property type="nucleotide sequence ID" value="NZ_SRYK01000004.1"/>
</dbReference>
<dbReference type="AlphaFoldDB" id="A0A4V3RPU0"/>
<organism evidence="2 3">
    <name type="scientific">Ligilactobacillus murinus</name>
    <dbReference type="NCBI Taxonomy" id="1622"/>
    <lineage>
        <taxon>Bacteria</taxon>
        <taxon>Bacillati</taxon>
        <taxon>Bacillota</taxon>
        <taxon>Bacilli</taxon>
        <taxon>Lactobacillales</taxon>
        <taxon>Lactobacillaceae</taxon>
        <taxon>Ligilactobacillus</taxon>
    </lineage>
</organism>
<feature type="transmembrane region" description="Helical" evidence="1">
    <location>
        <begin position="6"/>
        <end position="25"/>
    </location>
</feature>
<proteinExistence type="predicted"/>
<evidence type="ECO:0000313" key="2">
    <source>
        <dbReference type="EMBL" id="TGY56890.1"/>
    </source>
</evidence>